<organism evidence="1 2">
    <name type="scientific">Intestinirhabdus alba</name>
    <dbReference type="NCBI Taxonomy" id="2899544"/>
    <lineage>
        <taxon>Bacteria</taxon>
        <taxon>Pseudomonadati</taxon>
        <taxon>Pseudomonadota</taxon>
        <taxon>Gammaproteobacteria</taxon>
        <taxon>Enterobacterales</taxon>
        <taxon>Enterobacteriaceae</taxon>
        <taxon>Intestinirhabdus</taxon>
    </lineage>
</organism>
<dbReference type="InterPro" id="IPR038765">
    <property type="entry name" value="Papain-like_cys_pep_sf"/>
</dbReference>
<evidence type="ECO:0000313" key="2">
    <source>
        <dbReference type="Proteomes" id="UP000477739"/>
    </source>
</evidence>
<protein>
    <recommendedName>
        <fullName evidence="3">Permuted papain-like amidase YaeF/Yiix C92 family enzyme</fullName>
    </recommendedName>
</protein>
<dbReference type="AlphaFoldDB" id="A0A6L6IIF5"/>
<keyword evidence="2" id="KW-1185">Reference proteome</keyword>
<proteinExistence type="predicted"/>
<accession>A0A6L6IIF5</accession>
<gene>
    <name evidence="1" type="ORF">GJV78_06425</name>
</gene>
<evidence type="ECO:0008006" key="3">
    <source>
        <dbReference type="Google" id="ProtNLM"/>
    </source>
</evidence>
<dbReference type="Gene3D" id="3.90.1720.10">
    <property type="entry name" value="endopeptidase domain like (from Nostoc punctiforme)"/>
    <property type="match status" value="1"/>
</dbReference>
<dbReference type="InterPro" id="IPR024453">
    <property type="entry name" value="Peptidase_C92"/>
</dbReference>
<dbReference type="SUPFAM" id="SSF54001">
    <property type="entry name" value="Cysteine proteinases"/>
    <property type="match status" value="1"/>
</dbReference>
<dbReference type="Proteomes" id="UP000477739">
    <property type="component" value="Unassembled WGS sequence"/>
</dbReference>
<reference evidence="1 2" key="1">
    <citation type="submission" date="2019-11" db="EMBL/GenBank/DDBJ databases">
        <title>Escherichia alba sp. nov. isolated from the gut of plastic-eating superworms Zophobas atratus.</title>
        <authorList>
            <person name="Yang Y."/>
        </authorList>
    </citation>
    <scope>NUCLEOTIDE SEQUENCE [LARGE SCALE GENOMIC DNA]</scope>
    <source>
        <strain evidence="2">BIT-B35</strain>
    </source>
</reference>
<dbReference type="Pfam" id="PF05708">
    <property type="entry name" value="Peptidase_C92"/>
    <property type="match status" value="1"/>
</dbReference>
<dbReference type="OrthoDB" id="6183432at2"/>
<name>A0A6L6IIF5_9ENTR</name>
<sequence length="213" mass="23449">MLHSRTGQTRMSVLICGRKIRSGKYCYARVLSFLLWLPCAVWGSSVPKGITDGDLVFRTGDEAISAVIRTLDTSGFSHVGMLYFREGEPFIIHSTPAEHEGVKDGVVIDSLDFFISRSVNKTVSYYHINSGNKDRTQVIKRALAYLGTPFSVTGEEGIYCTALVAQVWKQSDVDIITGTKTIHLPGLKADVIFPENIINSENVRHILPSEAAG</sequence>
<dbReference type="EMBL" id="WMJZ01000006">
    <property type="protein sequence ID" value="MTH45905.1"/>
    <property type="molecule type" value="Genomic_DNA"/>
</dbReference>
<comment type="caution">
    <text evidence="1">The sequence shown here is derived from an EMBL/GenBank/DDBJ whole genome shotgun (WGS) entry which is preliminary data.</text>
</comment>
<evidence type="ECO:0000313" key="1">
    <source>
        <dbReference type="EMBL" id="MTH45905.1"/>
    </source>
</evidence>